<name>A0ABV4WBR6_9GAMM</name>
<reference evidence="1 2" key="1">
    <citation type="submission" date="2024-09" db="EMBL/GenBank/DDBJ databases">
        <title>Draft genome sequences of 6 high pH adapted Marinobacter shengliensis sp. isolated from Mariana forearc serpentinite mud volcanoes.</title>
        <authorList>
            <person name="Elkassas S."/>
            <person name="Serres M."/>
            <person name="Michael N."/>
            <person name="Amina P."/>
            <person name="Teodora Z."/>
            <person name="Julie H."/>
        </authorList>
    </citation>
    <scope>NUCLEOTIDE SEQUENCE [LARGE SCALE GENOMIC DNA]</scope>
    <source>
        <strain evidence="1 2">EB4</strain>
    </source>
</reference>
<dbReference type="Proteomes" id="UP001576762">
    <property type="component" value="Unassembled WGS sequence"/>
</dbReference>
<dbReference type="EMBL" id="JBHFLD010000040">
    <property type="protein sequence ID" value="MFB2717641.1"/>
    <property type="molecule type" value="Genomic_DNA"/>
</dbReference>
<evidence type="ECO:0000313" key="1">
    <source>
        <dbReference type="EMBL" id="MFB2717641.1"/>
    </source>
</evidence>
<gene>
    <name evidence="1" type="ORF">ACE05E_19380</name>
</gene>
<proteinExistence type="predicted"/>
<evidence type="ECO:0000313" key="2">
    <source>
        <dbReference type="Proteomes" id="UP001576762"/>
    </source>
</evidence>
<comment type="caution">
    <text evidence="1">The sequence shown here is derived from an EMBL/GenBank/DDBJ whole genome shotgun (WGS) entry which is preliminary data.</text>
</comment>
<accession>A0ABV4WBR6</accession>
<dbReference type="RefSeq" id="WP_374815966.1">
    <property type="nucleotide sequence ID" value="NZ_JBHFLD010000040.1"/>
</dbReference>
<organism evidence="1 2">
    <name type="scientific">Marinobacter shengliensis</name>
    <dbReference type="NCBI Taxonomy" id="1389223"/>
    <lineage>
        <taxon>Bacteria</taxon>
        <taxon>Pseudomonadati</taxon>
        <taxon>Pseudomonadota</taxon>
        <taxon>Gammaproteobacteria</taxon>
        <taxon>Pseudomonadales</taxon>
        <taxon>Marinobacteraceae</taxon>
        <taxon>Marinobacter</taxon>
    </lineage>
</organism>
<sequence length="245" mass="28731">MPERDRLKPLEELLKPDIRNSYFVRKDPKTGEYLTGSLESHYADIERHSLHDEVPDDVAIQFDVARNLYLFAWFEYRFFNVAEANALNVLELAMKERAGTIEIEHYIKQRNEEHKTKTGKKGGLKKGMKTLMEYCRDHQLVTNEGFTRWHQHATMQAYHQAQHEQGLWAISEMKRTGVSEIELPEIDLRTLPPDPDYDHVQHLIDNVNKMRNDYSHGSTMLHNQVLGTFEMVSEFINQLYAARTT</sequence>
<keyword evidence="2" id="KW-1185">Reference proteome</keyword>
<evidence type="ECO:0008006" key="3">
    <source>
        <dbReference type="Google" id="ProtNLM"/>
    </source>
</evidence>
<protein>
    <recommendedName>
        <fullName evidence="3">RiboL-PSP-HEPN domain-containing protein</fullName>
    </recommendedName>
</protein>